<evidence type="ECO:0000313" key="3">
    <source>
        <dbReference type="Proteomes" id="UP001233999"/>
    </source>
</evidence>
<dbReference type="EMBL" id="JASPKZ010001770">
    <property type="protein sequence ID" value="KAJ9597124.1"/>
    <property type="molecule type" value="Genomic_DNA"/>
</dbReference>
<gene>
    <name evidence="2" type="ORF">L9F63_026985</name>
</gene>
<sequence>MDYGCKAESGLQLLARLSSRPDIHGLDEKLFSGGLHFGDVVEITGDIGSGKTLLITQLLAKCLLPKSMFEIDIGGLGAGAIIINSDHHFQLLKLVSIMESTLLKIRKPKSNNSEENQQLDSSTIEKIIKTALANLIVLNCYDRVQLLVTFHSLDNILSSNKNISLIVVDSLSAFNWQDIVISGIHKMDFT</sequence>
<dbReference type="SUPFAM" id="SSF52540">
    <property type="entry name" value="P-loop containing nucleoside triphosphate hydrolases"/>
    <property type="match status" value="1"/>
</dbReference>
<dbReference type="GO" id="GO:0005813">
    <property type="term" value="C:centrosome"/>
    <property type="evidence" value="ECO:0007669"/>
    <property type="project" value="TreeGrafter"/>
</dbReference>
<dbReference type="GO" id="GO:0000400">
    <property type="term" value="F:four-way junction DNA binding"/>
    <property type="evidence" value="ECO:0007669"/>
    <property type="project" value="TreeGrafter"/>
</dbReference>
<dbReference type="PROSITE" id="PS50162">
    <property type="entry name" value="RECA_2"/>
    <property type="match status" value="1"/>
</dbReference>
<accession>A0AAD8ADT0</accession>
<dbReference type="InterPro" id="IPR027417">
    <property type="entry name" value="P-loop_NTPase"/>
</dbReference>
<evidence type="ECO:0000259" key="1">
    <source>
        <dbReference type="PROSITE" id="PS50162"/>
    </source>
</evidence>
<comment type="caution">
    <text evidence="2">The sequence shown here is derived from an EMBL/GenBank/DDBJ whole genome shotgun (WGS) entry which is preliminary data.</text>
</comment>
<reference evidence="2" key="1">
    <citation type="journal article" date="2023" name="IScience">
        <title>Live-bearing cockroach genome reveals convergent evolutionary mechanisms linked to viviparity in insects and beyond.</title>
        <authorList>
            <person name="Fouks B."/>
            <person name="Harrison M.C."/>
            <person name="Mikhailova A.A."/>
            <person name="Marchal E."/>
            <person name="English S."/>
            <person name="Carruthers M."/>
            <person name="Jennings E.C."/>
            <person name="Chiamaka E.L."/>
            <person name="Frigard R.A."/>
            <person name="Pippel M."/>
            <person name="Attardo G.M."/>
            <person name="Benoit J.B."/>
            <person name="Bornberg-Bauer E."/>
            <person name="Tobe S.S."/>
        </authorList>
    </citation>
    <scope>NUCLEOTIDE SEQUENCE</scope>
    <source>
        <strain evidence="2">Stay&amp;Tobe</strain>
    </source>
</reference>
<evidence type="ECO:0000313" key="2">
    <source>
        <dbReference type="EMBL" id="KAJ9597124.1"/>
    </source>
</evidence>
<dbReference type="InterPro" id="IPR030547">
    <property type="entry name" value="XRCC2"/>
</dbReference>
<dbReference type="GO" id="GO:0005657">
    <property type="term" value="C:replication fork"/>
    <property type="evidence" value="ECO:0007669"/>
    <property type="project" value="InterPro"/>
</dbReference>
<proteinExistence type="predicted"/>
<keyword evidence="3" id="KW-1185">Reference proteome</keyword>
<dbReference type="AlphaFoldDB" id="A0AAD8ADT0"/>
<dbReference type="PANTHER" id="PTHR46644">
    <property type="entry name" value="DNA REPAIR PROTEIN XRCC2"/>
    <property type="match status" value="1"/>
</dbReference>
<dbReference type="InterPro" id="IPR020588">
    <property type="entry name" value="RecA_ATP-bd"/>
</dbReference>
<dbReference type="PANTHER" id="PTHR46644:SF2">
    <property type="entry name" value="DNA REPAIR PROTEIN XRCC2"/>
    <property type="match status" value="1"/>
</dbReference>
<dbReference type="GO" id="GO:0042148">
    <property type="term" value="P:DNA strand invasion"/>
    <property type="evidence" value="ECO:0007669"/>
    <property type="project" value="TreeGrafter"/>
</dbReference>
<dbReference type="GO" id="GO:0000724">
    <property type="term" value="P:double-strand break repair via homologous recombination"/>
    <property type="evidence" value="ECO:0007669"/>
    <property type="project" value="InterPro"/>
</dbReference>
<feature type="domain" description="RecA family profile 1" evidence="1">
    <location>
        <begin position="15"/>
        <end position="190"/>
    </location>
</feature>
<organism evidence="2 3">
    <name type="scientific">Diploptera punctata</name>
    <name type="common">Pacific beetle cockroach</name>
    <dbReference type="NCBI Taxonomy" id="6984"/>
    <lineage>
        <taxon>Eukaryota</taxon>
        <taxon>Metazoa</taxon>
        <taxon>Ecdysozoa</taxon>
        <taxon>Arthropoda</taxon>
        <taxon>Hexapoda</taxon>
        <taxon>Insecta</taxon>
        <taxon>Pterygota</taxon>
        <taxon>Neoptera</taxon>
        <taxon>Polyneoptera</taxon>
        <taxon>Dictyoptera</taxon>
        <taxon>Blattodea</taxon>
        <taxon>Blaberoidea</taxon>
        <taxon>Blaberidae</taxon>
        <taxon>Diplopterinae</taxon>
        <taxon>Diploptera</taxon>
    </lineage>
</organism>
<dbReference type="Gene3D" id="3.40.50.300">
    <property type="entry name" value="P-loop containing nucleotide triphosphate hydrolases"/>
    <property type="match status" value="1"/>
</dbReference>
<dbReference type="GO" id="GO:0005524">
    <property type="term" value="F:ATP binding"/>
    <property type="evidence" value="ECO:0007669"/>
    <property type="project" value="InterPro"/>
</dbReference>
<reference evidence="2" key="2">
    <citation type="submission" date="2023-05" db="EMBL/GenBank/DDBJ databases">
        <authorList>
            <person name="Fouks B."/>
        </authorList>
    </citation>
    <scope>NUCLEOTIDE SEQUENCE</scope>
    <source>
        <strain evidence="2">Stay&amp;Tobe</strain>
        <tissue evidence="2">Testes</tissue>
    </source>
</reference>
<protein>
    <recommendedName>
        <fullName evidence="1">RecA family profile 1 domain-containing protein</fullName>
    </recommendedName>
</protein>
<dbReference type="Proteomes" id="UP001233999">
    <property type="component" value="Unassembled WGS sequence"/>
</dbReference>
<dbReference type="GO" id="GO:0033063">
    <property type="term" value="C:Rad51B-Rad51C-Rad51D-XRCC2 complex"/>
    <property type="evidence" value="ECO:0007669"/>
    <property type="project" value="InterPro"/>
</dbReference>
<name>A0AAD8ADT0_DIPPU</name>
<dbReference type="GO" id="GO:0140664">
    <property type="term" value="F:ATP-dependent DNA damage sensor activity"/>
    <property type="evidence" value="ECO:0007669"/>
    <property type="project" value="InterPro"/>
</dbReference>